<keyword evidence="3" id="KW-1185">Reference proteome</keyword>
<dbReference type="PANTHER" id="PTHR36302:SF1">
    <property type="entry name" value="COPPER CHAPERONE PCU(A)C"/>
    <property type="match status" value="1"/>
</dbReference>
<dbReference type="InterPro" id="IPR058248">
    <property type="entry name" value="Lxx211020-like"/>
</dbReference>
<dbReference type="Pfam" id="PF04314">
    <property type="entry name" value="PCuAC"/>
    <property type="match status" value="1"/>
</dbReference>
<dbReference type="AlphaFoldDB" id="A0A4Q5N0U7"/>
<dbReference type="EMBL" id="SDWW01000013">
    <property type="protein sequence ID" value="RYV51679.1"/>
    <property type="molecule type" value="Genomic_DNA"/>
</dbReference>
<dbReference type="Gene3D" id="2.60.40.1890">
    <property type="entry name" value="PCu(A)C copper chaperone"/>
    <property type="match status" value="1"/>
</dbReference>
<dbReference type="PANTHER" id="PTHR36302">
    <property type="entry name" value="BLR7088 PROTEIN"/>
    <property type="match status" value="1"/>
</dbReference>
<evidence type="ECO:0000313" key="2">
    <source>
        <dbReference type="EMBL" id="RYV51679.1"/>
    </source>
</evidence>
<name>A0A4Q5N0U7_9MICO</name>
<evidence type="ECO:0000313" key="3">
    <source>
        <dbReference type="Proteomes" id="UP000293764"/>
    </source>
</evidence>
<dbReference type="InterPro" id="IPR007410">
    <property type="entry name" value="LpqE-like"/>
</dbReference>
<evidence type="ECO:0000256" key="1">
    <source>
        <dbReference type="SAM" id="MobiDB-lite"/>
    </source>
</evidence>
<dbReference type="InterPro" id="IPR036182">
    <property type="entry name" value="PCuAC_sf"/>
</dbReference>
<sequence length="214" mass="21266">MTTPTMTTRTRTTVSPRPAHRLGAGLLGLGLALALAGCAGGTSTSDPAAVDRASGAPGASSGPPDEAAALSITDPWIKAADTGMTAAFGTVVNDSDVEVRIVSATTTASPRAELHEMATNDAGEMVMRPKEGGFTVAANGSHELAPGGDHVMIMGITTAVRPGDEVSVTLTAQDGSELTFTAPARTFEGGNETYEGDATSTPGAPGATPTPAAS</sequence>
<accession>A0A4Q5N0U7</accession>
<comment type="caution">
    <text evidence="2">The sequence shown here is derived from an EMBL/GenBank/DDBJ whole genome shotgun (WGS) entry which is preliminary data.</text>
</comment>
<gene>
    <name evidence="2" type="ORF">EUA98_07195</name>
</gene>
<proteinExistence type="predicted"/>
<dbReference type="OrthoDB" id="9796962at2"/>
<feature type="compositionally biased region" description="Low complexity" evidence="1">
    <location>
        <begin position="198"/>
        <end position="214"/>
    </location>
</feature>
<feature type="compositionally biased region" description="Low complexity" evidence="1">
    <location>
        <begin position="53"/>
        <end position="68"/>
    </location>
</feature>
<dbReference type="SUPFAM" id="SSF110087">
    <property type="entry name" value="DR1885-like metal-binding protein"/>
    <property type="match status" value="1"/>
</dbReference>
<organism evidence="2 3">
    <name type="scientific">Pengzhenrongella frigida</name>
    <dbReference type="NCBI Taxonomy" id="1259133"/>
    <lineage>
        <taxon>Bacteria</taxon>
        <taxon>Bacillati</taxon>
        <taxon>Actinomycetota</taxon>
        <taxon>Actinomycetes</taxon>
        <taxon>Micrococcales</taxon>
        <taxon>Pengzhenrongella</taxon>
    </lineage>
</organism>
<dbReference type="Proteomes" id="UP000293764">
    <property type="component" value="Unassembled WGS sequence"/>
</dbReference>
<feature type="region of interest" description="Disordered" evidence="1">
    <location>
        <begin position="42"/>
        <end position="68"/>
    </location>
</feature>
<protein>
    <submittedName>
        <fullName evidence="2">Copper chaperone PCu(A)C</fullName>
    </submittedName>
</protein>
<reference evidence="2 3" key="1">
    <citation type="submission" date="2019-01" db="EMBL/GenBank/DDBJ databases">
        <title>Novel species of Cellulomonas.</title>
        <authorList>
            <person name="Liu Q."/>
            <person name="Xin Y.-H."/>
        </authorList>
    </citation>
    <scope>NUCLEOTIDE SEQUENCE [LARGE SCALE GENOMIC DNA]</scope>
    <source>
        <strain evidence="2 3">HLT2-17</strain>
    </source>
</reference>
<feature type="region of interest" description="Disordered" evidence="1">
    <location>
        <begin position="185"/>
        <end position="214"/>
    </location>
</feature>